<reference evidence="4" key="1">
    <citation type="submission" date="2016-10" db="EMBL/GenBank/DDBJ databases">
        <authorList>
            <person name="Varghese N."/>
            <person name="Submissions S."/>
        </authorList>
    </citation>
    <scope>NUCLEOTIDE SEQUENCE [LARGE SCALE GENOMIC DNA]</scope>
    <source>
        <strain evidence="4">SP</strain>
    </source>
</reference>
<dbReference type="Pfam" id="PF02254">
    <property type="entry name" value="TrkA_N"/>
    <property type="match status" value="1"/>
</dbReference>
<dbReference type="SUPFAM" id="SSF51735">
    <property type="entry name" value="NAD(P)-binding Rossmann-fold domains"/>
    <property type="match status" value="1"/>
</dbReference>
<gene>
    <name evidence="3" type="ORF">SAMN05421736_101444</name>
</gene>
<dbReference type="GO" id="GO:0008324">
    <property type="term" value="F:monoatomic cation transmembrane transporter activity"/>
    <property type="evidence" value="ECO:0007669"/>
    <property type="project" value="InterPro"/>
</dbReference>
<dbReference type="AlphaFoldDB" id="A0A1H3HBC2"/>
<dbReference type="SUPFAM" id="SSF116726">
    <property type="entry name" value="TrkA C-terminal domain-like"/>
    <property type="match status" value="1"/>
</dbReference>
<dbReference type="InterPro" id="IPR036291">
    <property type="entry name" value="NAD(P)-bd_dom_sf"/>
</dbReference>
<dbReference type="Pfam" id="PF02080">
    <property type="entry name" value="TrkA_C"/>
    <property type="match status" value="1"/>
</dbReference>
<evidence type="ECO:0000259" key="2">
    <source>
        <dbReference type="PROSITE" id="PS51202"/>
    </source>
</evidence>
<name>A0A1H3HBC2_9BACI</name>
<dbReference type="GO" id="GO:0006813">
    <property type="term" value="P:potassium ion transport"/>
    <property type="evidence" value="ECO:0007669"/>
    <property type="project" value="InterPro"/>
</dbReference>
<dbReference type="Gene3D" id="3.40.50.720">
    <property type="entry name" value="NAD(P)-binding Rossmann-like Domain"/>
    <property type="match status" value="1"/>
</dbReference>
<organism evidence="3 4">
    <name type="scientific">Evansella caseinilytica</name>
    <dbReference type="NCBI Taxonomy" id="1503961"/>
    <lineage>
        <taxon>Bacteria</taxon>
        <taxon>Bacillati</taxon>
        <taxon>Bacillota</taxon>
        <taxon>Bacilli</taxon>
        <taxon>Bacillales</taxon>
        <taxon>Bacillaceae</taxon>
        <taxon>Evansella</taxon>
    </lineage>
</organism>
<sequence length="220" mass="24775">MTRKKQFIVIGLGRFGGSVCRELVRMGHEVLVMDMDEHKVNEYANIATHAVVADATDEQSLRSLGVRNFDYVIVAIGENIQASILTTLLLKELQIKNVWVKAKNDYHHRVLTKIGADQVVHPEKDMGKRVAQQMADDKVIDYIELSDVYSIVELVATSKLEGKSLLELNIRARFGVTILAIKTGESINISPEPDYRISVKDMLIVIGHNDDIKRFEDQAM</sequence>
<feature type="domain" description="RCK N-terminal" evidence="1">
    <location>
        <begin position="4"/>
        <end position="120"/>
    </location>
</feature>
<dbReference type="InterPro" id="IPR003148">
    <property type="entry name" value="RCK_N"/>
</dbReference>
<dbReference type="OrthoDB" id="9776294at2"/>
<dbReference type="PANTHER" id="PTHR43833">
    <property type="entry name" value="POTASSIUM CHANNEL PROTEIN 2-RELATED-RELATED"/>
    <property type="match status" value="1"/>
</dbReference>
<dbReference type="STRING" id="1503961.SAMN05421736_101444"/>
<evidence type="ECO:0000259" key="1">
    <source>
        <dbReference type="PROSITE" id="PS51201"/>
    </source>
</evidence>
<feature type="domain" description="RCK C-terminal" evidence="2">
    <location>
        <begin position="137"/>
        <end position="220"/>
    </location>
</feature>
<dbReference type="InterPro" id="IPR006037">
    <property type="entry name" value="RCK_C"/>
</dbReference>
<proteinExistence type="predicted"/>
<evidence type="ECO:0000313" key="4">
    <source>
        <dbReference type="Proteomes" id="UP000198935"/>
    </source>
</evidence>
<accession>A0A1H3HBC2</accession>
<dbReference type="EMBL" id="FNPI01000001">
    <property type="protein sequence ID" value="SDY12796.1"/>
    <property type="molecule type" value="Genomic_DNA"/>
</dbReference>
<dbReference type="PROSITE" id="PS51202">
    <property type="entry name" value="RCK_C"/>
    <property type="match status" value="1"/>
</dbReference>
<protein>
    <submittedName>
        <fullName evidence="3">Trk system potassium uptake protein TrkA</fullName>
    </submittedName>
</protein>
<dbReference type="InterPro" id="IPR050721">
    <property type="entry name" value="Trk_Ktr_HKT_K-transport"/>
</dbReference>
<keyword evidence="4" id="KW-1185">Reference proteome</keyword>
<dbReference type="Proteomes" id="UP000198935">
    <property type="component" value="Unassembled WGS sequence"/>
</dbReference>
<dbReference type="InterPro" id="IPR036721">
    <property type="entry name" value="RCK_C_sf"/>
</dbReference>
<dbReference type="Gene3D" id="3.30.70.1450">
    <property type="entry name" value="Regulator of K+ conductance, C-terminal domain"/>
    <property type="match status" value="1"/>
</dbReference>
<dbReference type="PANTHER" id="PTHR43833:SF7">
    <property type="entry name" value="KTR SYSTEM POTASSIUM UPTAKE PROTEIN C"/>
    <property type="match status" value="1"/>
</dbReference>
<dbReference type="PROSITE" id="PS51201">
    <property type="entry name" value="RCK_N"/>
    <property type="match status" value="1"/>
</dbReference>
<evidence type="ECO:0000313" key="3">
    <source>
        <dbReference type="EMBL" id="SDY12796.1"/>
    </source>
</evidence>